<gene>
    <name evidence="1" type="ORF">PsorP6_011302</name>
</gene>
<name>A0ACC0WK69_9STRA</name>
<dbReference type="EMBL" id="CM047591">
    <property type="protein sequence ID" value="KAI9918318.1"/>
    <property type="molecule type" value="Genomic_DNA"/>
</dbReference>
<protein>
    <submittedName>
        <fullName evidence="1">Uncharacterized protein</fullName>
    </submittedName>
</protein>
<reference evidence="1 2" key="1">
    <citation type="journal article" date="2022" name="bioRxiv">
        <title>The genome of the oomycete Peronosclerospora sorghi, a cosmopolitan pathogen of maize and sorghum, is inflated with dispersed pseudogenes.</title>
        <authorList>
            <person name="Fletcher K."/>
            <person name="Martin F."/>
            <person name="Isakeit T."/>
            <person name="Cavanaugh K."/>
            <person name="Magill C."/>
            <person name="Michelmore R."/>
        </authorList>
    </citation>
    <scope>NUCLEOTIDE SEQUENCE [LARGE SCALE GENOMIC DNA]</scope>
    <source>
        <strain evidence="1">P6</strain>
    </source>
</reference>
<proteinExistence type="predicted"/>
<organism evidence="1 2">
    <name type="scientific">Peronosclerospora sorghi</name>
    <dbReference type="NCBI Taxonomy" id="230839"/>
    <lineage>
        <taxon>Eukaryota</taxon>
        <taxon>Sar</taxon>
        <taxon>Stramenopiles</taxon>
        <taxon>Oomycota</taxon>
        <taxon>Peronosporomycetes</taxon>
        <taxon>Peronosporales</taxon>
        <taxon>Peronosporaceae</taxon>
        <taxon>Peronosclerospora</taxon>
    </lineage>
</organism>
<evidence type="ECO:0000313" key="1">
    <source>
        <dbReference type="EMBL" id="KAI9918318.1"/>
    </source>
</evidence>
<sequence>MSSARMSSAVMMPWTRREIDNPVAVRIHALEDLHDAPLRLADGSKQQFVIQGHDELVTLWDEPSFSADRFRLPRGNSALV</sequence>
<comment type="caution">
    <text evidence="1">The sequence shown here is derived from an EMBL/GenBank/DDBJ whole genome shotgun (WGS) entry which is preliminary data.</text>
</comment>
<evidence type="ECO:0000313" key="2">
    <source>
        <dbReference type="Proteomes" id="UP001163321"/>
    </source>
</evidence>
<keyword evidence="2" id="KW-1185">Reference proteome</keyword>
<dbReference type="Proteomes" id="UP001163321">
    <property type="component" value="Chromosome 12"/>
</dbReference>
<accession>A0ACC0WK69</accession>